<reference evidence="1" key="1">
    <citation type="submission" date="2023-06" db="EMBL/GenBank/DDBJ databases">
        <title>Genome-scale phylogeny and comparative genomics of the fungal order Sordariales.</title>
        <authorList>
            <consortium name="Lawrence Berkeley National Laboratory"/>
            <person name="Hensen N."/>
            <person name="Bonometti L."/>
            <person name="Westerberg I."/>
            <person name="Brannstrom I.O."/>
            <person name="Guillou S."/>
            <person name="Cros-Aarteil S."/>
            <person name="Calhoun S."/>
            <person name="Haridas S."/>
            <person name="Kuo A."/>
            <person name="Mondo S."/>
            <person name="Pangilinan J."/>
            <person name="Riley R."/>
            <person name="LaButti K."/>
            <person name="Andreopoulos B."/>
            <person name="Lipzen A."/>
            <person name="Chen C."/>
            <person name="Yanf M."/>
            <person name="Daum C."/>
            <person name="Ng V."/>
            <person name="Clum A."/>
            <person name="Steindorff A."/>
            <person name="Ohm R."/>
            <person name="Martin F."/>
            <person name="Silar P."/>
            <person name="Natvig D."/>
            <person name="Lalanne C."/>
            <person name="Gautier V."/>
            <person name="Ament-velasquez S.L."/>
            <person name="Kruys A."/>
            <person name="Hutchinson M.I."/>
            <person name="Powell A.J."/>
            <person name="Barry K."/>
            <person name="Miller A.N."/>
            <person name="Grigoriev I.V."/>
            <person name="Debuchy R."/>
            <person name="Gladieux P."/>
            <person name="Thoren M.H."/>
            <person name="Johannesson H."/>
        </authorList>
    </citation>
    <scope>NUCLEOTIDE SEQUENCE</scope>
    <source>
        <strain evidence="1">SMH2392-1A</strain>
    </source>
</reference>
<gene>
    <name evidence="1" type="ORF">B0T26DRAFT_732193</name>
</gene>
<dbReference type="GeneID" id="85326365"/>
<evidence type="ECO:0000313" key="1">
    <source>
        <dbReference type="EMBL" id="KAK0703660.1"/>
    </source>
</evidence>
<protein>
    <submittedName>
        <fullName evidence="1">Uncharacterized protein</fullName>
    </submittedName>
</protein>
<name>A0AA39ZUC0_9PEZI</name>
<sequence>MSQLFCSMCVVSWRCVDPQSSSSNSLVKVVHRGLGVERARKSQTKMKLRRVQTELSLGSARQRC</sequence>
<accession>A0AA39ZUC0</accession>
<dbReference type="EMBL" id="JAUIRO010000008">
    <property type="protein sequence ID" value="KAK0703660.1"/>
    <property type="molecule type" value="Genomic_DNA"/>
</dbReference>
<evidence type="ECO:0000313" key="2">
    <source>
        <dbReference type="Proteomes" id="UP001172101"/>
    </source>
</evidence>
<organism evidence="1 2">
    <name type="scientific">Lasiosphaeria miniovina</name>
    <dbReference type="NCBI Taxonomy" id="1954250"/>
    <lineage>
        <taxon>Eukaryota</taxon>
        <taxon>Fungi</taxon>
        <taxon>Dikarya</taxon>
        <taxon>Ascomycota</taxon>
        <taxon>Pezizomycotina</taxon>
        <taxon>Sordariomycetes</taxon>
        <taxon>Sordariomycetidae</taxon>
        <taxon>Sordariales</taxon>
        <taxon>Lasiosphaeriaceae</taxon>
        <taxon>Lasiosphaeria</taxon>
    </lineage>
</organism>
<keyword evidence="2" id="KW-1185">Reference proteome</keyword>
<dbReference type="RefSeq" id="XP_060290519.1">
    <property type="nucleotide sequence ID" value="XM_060443095.1"/>
</dbReference>
<dbReference type="Proteomes" id="UP001172101">
    <property type="component" value="Unassembled WGS sequence"/>
</dbReference>
<dbReference type="AlphaFoldDB" id="A0AA39ZUC0"/>
<proteinExistence type="predicted"/>
<comment type="caution">
    <text evidence="1">The sequence shown here is derived from an EMBL/GenBank/DDBJ whole genome shotgun (WGS) entry which is preliminary data.</text>
</comment>